<sequence length="391" mass="41619">MHTVTSSAESRLPGVLAEAVVDLDAIAHNVRVLREHAGSAQVMAVVKADGYGHGATQVARTALAAGAAELGVATIDEALELRANGIAAPVLAWLHRPGADFELALRADVQIAVSSVRQLHELLDAVHRTGLPATVTVKVDTGLNRNGVSPARYPAMLTALRQAVADGAIRLRGIMSHLVYADDPEHPTNNLQAQRFRDMLTQARDHGVQFEVAHLSNSSATLSRPDMAFDLVRPGIAVYGLSPIPARGDMGLTPAMTVKCAVALVKPVSAGEGVSYGHTWVADRDTTLALLPIGYADGVFRTLSGRLEVLINGRRCRGVGRICMDQFVVDLGPGVTDVAEGDEAILFGPGTHGEPTAQDWADLLGTIHYEVVTSPRGRITKTYREARPVEW</sequence>
<evidence type="ECO:0000256" key="4">
    <source>
        <dbReference type="ARBA" id="ARBA00022898"/>
    </source>
</evidence>
<dbReference type="EMBL" id="BLKW01000002">
    <property type="protein sequence ID" value="GFG73038.1"/>
    <property type="molecule type" value="Genomic_DNA"/>
</dbReference>
<comment type="cofactor">
    <cofactor evidence="2 7 8">
        <name>pyridoxal 5'-phosphate</name>
        <dbReference type="ChEBI" id="CHEBI:597326"/>
    </cofactor>
</comment>
<dbReference type="InterPro" id="IPR029066">
    <property type="entry name" value="PLP-binding_barrel"/>
</dbReference>
<dbReference type="GO" id="GO:0005829">
    <property type="term" value="C:cytosol"/>
    <property type="evidence" value="ECO:0007669"/>
    <property type="project" value="TreeGrafter"/>
</dbReference>
<name>A0A7I9XTA4_9MYCO</name>
<proteinExistence type="inferred from homology"/>
<feature type="binding site" evidence="7 9">
    <location>
        <position position="324"/>
    </location>
    <ligand>
        <name>substrate</name>
    </ligand>
</feature>
<evidence type="ECO:0000256" key="3">
    <source>
        <dbReference type="ARBA" id="ARBA00013089"/>
    </source>
</evidence>
<keyword evidence="12" id="KW-1185">Reference proteome</keyword>
<dbReference type="PANTHER" id="PTHR30511">
    <property type="entry name" value="ALANINE RACEMASE"/>
    <property type="match status" value="1"/>
</dbReference>
<dbReference type="SUPFAM" id="SSF51419">
    <property type="entry name" value="PLP-binding barrel"/>
    <property type="match status" value="1"/>
</dbReference>
<dbReference type="Gene3D" id="2.40.37.10">
    <property type="entry name" value="Lyase, Ornithine Decarboxylase, Chain A, domain 1"/>
    <property type="match status" value="1"/>
</dbReference>
<evidence type="ECO:0000256" key="5">
    <source>
        <dbReference type="ARBA" id="ARBA00023235"/>
    </source>
</evidence>
<dbReference type="PRINTS" id="PR00992">
    <property type="entry name" value="ALARACEMASE"/>
</dbReference>
<comment type="pathway">
    <text evidence="7">Amino-acid biosynthesis; D-alanine biosynthesis; D-alanine from L-alanine: step 1/1.</text>
</comment>
<evidence type="ECO:0000259" key="10">
    <source>
        <dbReference type="SMART" id="SM01005"/>
    </source>
</evidence>
<evidence type="ECO:0000256" key="9">
    <source>
        <dbReference type="PIRSR" id="PIRSR600821-52"/>
    </source>
</evidence>
<protein>
    <recommendedName>
        <fullName evidence="6 7">Alanine racemase</fullName>
        <ecNumber evidence="3 7">5.1.1.1</ecNumber>
    </recommendedName>
</protein>
<dbReference type="UniPathway" id="UPA00042">
    <property type="reaction ID" value="UER00497"/>
</dbReference>
<comment type="catalytic activity">
    <reaction evidence="1 7">
        <text>L-alanine = D-alanine</text>
        <dbReference type="Rhea" id="RHEA:20249"/>
        <dbReference type="ChEBI" id="CHEBI:57416"/>
        <dbReference type="ChEBI" id="CHEBI:57972"/>
        <dbReference type="EC" id="5.1.1.1"/>
    </reaction>
</comment>
<dbReference type="FunFam" id="3.20.20.10:FF:000002">
    <property type="entry name" value="Alanine racemase"/>
    <property type="match status" value="1"/>
</dbReference>
<dbReference type="Gene3D" id="3.20.20.10">
    <property type="entry name" value="Alanine racemase"/>
    <property type="match status" value="1"/>
</dbReference>
<reference evidence="11 12" key="1">
    <citation type="journal article" date="2019" name="Emerg. Microbes Infect.">
        <title>Comprehensive subspecies identification of 175 nontuberculous mycobacteria species based on 7547 genomic profiles.</title>
        <authorList>
            <person name="Matsumoto Y."/>
            <person name="Kinjo T."/>
            <person name="Motooka D."/>
            <person name="Nabeya D."/>
            <person name="Jung N."/>
            <person name="Uechi K."/>
            <person name="Horii T."/>
            <person name="Iida T."/>
            <person name="Fujita J."/>
            <person name="Nakamura S."/>
        </authorList>
    </citation>
    <scope>NUCLEOTIDE SEQUENCE [LARGE SCALE GENOMIC DNA]</scope>
    <source>
        <strain evidence="11 12">JCM 17322</strain>
    </source>
</reference>
<keyword evidence="4 7" id="KW-0663">Pyridoxal phosphate</keyword>
<dbReference type="PANTHER" id="PTHR30511:SF0">
    <property type="entry name" value="ALANINE RACEMASE, CATABOLIC-RELATED"/>
    <property type="match status" value="1"/>
</dbReference>
<feature type="active site" description="Proton acceptor; specific for D-alanine" evidence="7">
    <location>
        <position position="47"/>
    </location>
</feature>
<dbReference type="GO" id="GO:0030170">
    <property type="term" value="F:pyridoxal phosphate binding"/>
    <property type="evidence" value="ECO:0007669"/>
    <property type="project" value="UniProtKB-UniRule"/>
</dbReference>
<dbReference type="Pfam" id="PF00842">
    <property type="entry name" value="Ala_racemase_C"/>
    <property type="match status" value="1"/>
</dbReference>
<dbReference type="NCBIfam" id="TIGR00492">
    <property type="entry name" value="alr"/>
    <property type="match status" value="1"/>
</dbReference>
<feature type="domain" description="Alanine racemase C-terminal" evidence="10">
    <location>
        <begin position="255"/>
        <end position="384"/>
    </location>
</feature>
<dbReference type="HAMAP" id="MF_01201">
    <property type="entry name" value="Ala_racemase"/>
    <property type="match status" value="1"/>
</dbReference>
<comment type="function">
    <text evidence="7">Catalyzes the interconversion of L-alanine and D-alanine. May also act on other amino acids.</text>
</comment>
<comment type="similarity">
    <text evidence="7">Belongs to the alanine racemase family.</text>
</comment>
<dbReference type="Pfam" id="PF01168">
    <property type="entry name" value="Ala_racemase_N"/>
    <property type="match status" value="1"/>
</dbReference>
<organism evidence="11 12">
    <name type="scientific">Mycobacterium botniense</name>
    <dbReference type="NCBI Taxonomy" id="84962"/>
    <lineage>
        <taxon>Bacteria</taxon>
        <taxon>Bacillati</taxon>
        <taxon>Actinomycetota</taxon>
        <taxon>Actinomycetes</taxon>
        <taxon>Mycobacteriales</taxon>
        <taxon>Mycobacteriaceae</taxon>
        <taxon>Mycobacterium</taxon>
    </lineage>
</organism>
<evidence type="ECO:0000256" key="7">
    <source>
        <dbReference type="HAMAP-Rule" id="MF_01201"/>
    </source>
</evidence>
<dbReference type="InterPro" id="IPR000821">
    <property type="entry name" value="Ala_racemase"/>
</dbReference>
<dbReference type="InterPro" id="IPR020622">
    <property type="entry name" value="Ala_racemase_pyridoxalP-BS"/>
</dbReference>
<evidence type="ECO:0000256" key="6">
    <source>
        <dbReference type="ARBA" id="ARBA00072221"/>
    </source>
</evidence>
<dbReference type="EC" id="5.1.1.1" evidence="3 7"/>
<dbReference type="GO" id="GO:0008784">
    <property type="term" value="F:alanine racemase activity"/>
    <property type="evidence" value="ECO:0007669"/>
    <property type="project" value="UniProtKB-UniRule"/>
</dbReference>
<feature type="binding site" evidence="7 9">
    <location>
        <position position="145"/>
    </location>
    <ligand>
        <name>substrate</name>
    </ligand>
</feature>
<dbReference type="RefSeq" id="WP_163756538.1">
    <property type="nucleotide sequence ID" value="NZ_BLKW01000002.1"/>
</dbReference>
<dbReference type="SUPFAM" id="SSF50621">
    <property type="entry name" value="Alanine racemase C-terminal domain-like"/>
    <property type="match status" value="1"/>
</dbReference>
<dbReference type="SMART" id="SM01005">
    <property type="entry name" value="Ala_racemase_C"/>
    <property type="match status" value="1"/>
</dbReference>
<dbReference type="CDD" id="cd00430">
    <property type="entry name" value="PLPDE_III_AR"/>
    <property type="match status" value="1"/>
</dbReference>
<dbReference type="PROSITE" id="PS00395">
    <property type="entry name" value="ALANINE_RACEMASE"/>
    <property type="match status" value="1"/>
</dbReference>
<evidence type="ECO:0000256" key="1">
    <source>
        <dbReference type="ARBA" id="ARBA00000316"/>
    </source>
</evidence>
<dbReference type="GO" id="GO:0009252">
    <property type="term" value="P:peptidoglycan biosynthetic process"/>
    <property type="evidence" value="ECO:0007669"/>
    <property type="project" value="TreeGrafter"/>
</dbReference>
<accession>A0A7I9XTA4</accession>
<feature type="modified residue" description="N6-(pyridoxal phosphate)lysine" evidence="7 8">
    <location>
        <position position="47"/>
    </location>
</feature>
<evidence type="ECO:0000313" key="12">
    <source>
        <dbReference type="Proteomes" id="UP000465361"/>
    </source>
</evidence>
<comment type="caution">
    <text evidence="11">The sequence shown here is derived from an EMBL/GenBank/DDBJ whole genome shotgun (WGS) entry which is preliminary data.</text>
</comment>
<dbReference type="AlphaFoldDB" id="A0A7I9XTA4"/>
<evidence type="ECO:0000256" key="2">
    <source>
        <dbReference type="ARBA" id="ARBA00001933"/>
    </source>
</evidence>
<dbReference type="InterPro" id="IPR011079">
    <property type="entry name" value="Ala_racemase_C"/>
</dbReference>
<dbReference type="InterPro" id="IPR001608">
    <property type="entry name" value="Ala_racemase_N"/>
</dbReference>
<dbReference type="Proteomes" id="UP000465361">
    <property type="component" value="Unassembled WGS sequence"/>
</dbReference>
<dbReference type="GO" id="GO:0030632">
    <property type="term" value="P:D-alanine biosynthetic process"/>
    <property type="evidence" value="ECO:0007669"/>
    <property type="project" value="UniProtKB-UniRule"/>
</dbReference>
<feature type="active site" description="Proton acceptor; specific for L-alanine" evidence="7">
    <location>
        <position position="276"/>
    </location>
</feature>
<gene>
    <name evidence="11" type="primary">alr</name>
    <name evidence="11" type="ORF">MBOT_04030</name>
</gene>
<evidence type="ECO:0000313" key="11">
    <source>
        <dbReference type="EMBL" id="GFG73038.1"/>
    </source>
</evidence>
<keyword evidence="5 7" id="KW-0413">Isomerase</keyword>
<dbReference type="FunFam" id="2.40.37.10:FF:000015">
    <property type="entry name" value="Alanine racemase"/>
    <property type="match status" value="1"/>
</dbReference>
<evidence type="ECO:0000256" key="8">
    <source>
        <dbReference type="PIRSR" id="PIRSR600821-50"/>
    </source>
</evidence>
<dbReference type="InterPro" id="IPR009006">
    <property type="entry name" value="Ala_racemase/Decarboxylase_C"/>
</dbReference>